<keyword evidence="1" id="KW-0812">Transmembrane</keyword>
<keyword evidence="1" id="KW-1133">Transmembrane helix</keyword>
<dbReference type="OrthoDB" id="9867363at2"/>
<dbReference type="Proteomes" id="UP000184185">
    <property type="component" value="Unassembled WGS sequence"/>
</dbReference>
<sequence length="124" mass="14055">MEEKLLTEEQKSRIHQLEFYYKEATKYVRPATDNELFSLVVKLDENIRRRATAMAVAQGIFGGLLLFTGYNFLTRLSGSFLAGIIIFCIGAVNIALSYPLYNHLVTKARKKYAPVVLTVTKYLG</sequence>
<reference evidence="2 3" key="1">
    <citation type="submission" date="2016-11" db="EMBL/GenBank/DDBJ databases">
        <authorList>
            <person name="Jaros S."/>
            <person name="Januszkiewicz K."/>
            <person name="Wedrychowicz H."/>
        </authorList>
    </citation>
    <scope>NUCLEOTIDE SEQUENCE [LARGE SCALE GENOMIC DNA]</scope>
    <source>
        <strain evidence="2 3">DSM 14809</strain>
    </source>
</reference>
<protein>
    <submittedName>
        <fullName evidence="2">Uncharacterized protein</fullName>
    </submittedName>
</protein>
<keyword evidence="3" id="KW-1185">Reference proteome</keyword>
<keyword evidence="1" id="KW-0472">Membrane</keyword>
<name>A0A1M6DVS5_PSEXY</name>
<evidence type="ECO:0000256" key="1">
    <source>
        <dbReference type="SAM" id="Phobius"/>
    </source>
</evidence>
<gene>
    <name evidence="2" type="ORF">SAMN02745725_01043</name>
</gene>
<evidence type="ECO:0000313" key="2">
    <source>
        <dbReference type="EMBL" id="SHI77128.1"/>
    </source>
</evidence>
<organism evidence="2 3">
    <name type="scientific">Pseudobutyrivibrio xylanivorans DSM 14809</name>
    <dbReference type="NCBI Taxonomy" id="1123012"/>
    <lineage>
        <taxon>Bacteria</taxon>
        <taxon>Bacillati</taxon>
        <taxon>Bacillota</taxon>
        <taxon>Clostridia</taxon>
        <taxon>Lachnospirales</taxon>
        <taxon>Lachnospiraceae</taxon>
        <taxon>Pseudobutyrivibrio</taxon>
    </lineage>
</organism>
<proteinExistence type="predicted"/>
<dbReference type="RefSeq" id="WP_072913667.1">
    <property type="nucleotide sequence ID" value="NZ_FQYQ01000005.1"/>
</dbReference>
<feature type="transmembrane region" description="Helical" evidence="1">
    <location>
        <begin position="51"/>
        <end position="73"/>
    </location>
</feature>
<dbReference type="EMBL" id="FQYQ01000005">
    <property type="protein sequence ID" value="SHI77128.1"/>
    <property type="molecule type" value="Genomic_DNA"/>
</dbReference>
<feature type="transmembrane region" description="Helical" evidence="1">
    <location>
        <begin position="79"/>
        <end position="101"/>
    </location>
</feature>
<dbReference type="AlphaFoldDB" id="A0A1M6DVS5"/>
<accession>A0A1M6DVS5</accession>
<evidence type="ECO:0000313" key="3">
    <source>
        <dbReference type="Proteomes" id="UP000184185"/>
    </source>
</evidence>